<keyword evidence="3" id="KW-0238">DNA-binding</keyword>
<dbReference type="AlphaFoldDB" id="A0A444ZKB7"/>
<sequence length="354" mass="38728">MNTLSFSLLSPQLSPSLSSLSIPTTITNDINFFNDTFFEKSLFGLTNVGDFGPSLYEWLGIAEEDASLVERRVKHPLPSLPPDAVILESSGIVAHSQNPAISIIPTNNSDVVIANNSNTNNRVGLKRSAKSIVSGNVNLRGDELDDEKNNITTRLKLRESTMASIAATMNMNNKRNKNNLSKFAFLTKSESKNLEDGYKWCKYGEKSLKKSPFQRSYYRCTTIGCNAKKRVERCLNDPTHALTTYEGLHTHNLPPILPPPSRSFGLYNNSTLSSILGRGRGIQKGVASDTGAGARARYHANNAITSVNARTDSGSSVNDVGSLENIGTGLLEDIINLSSVAPQYHHHRYQPTSL</sequence>
<evidence type="ECO:0000313" key="8">
    <source>
        <dbReference type="Proteomes" id="UP000289738"/>
    </source>
</evidence>
<keyword evidence="2" id="KW-0805">Transcription regulation</keyword>
<evidence type="ECO:0000313" key="7">
    <source>
        <dbReference type="EMBL" id="RYR14616.1"/>
    </source>
</evidence>
<feature type="domain" description="WRKY" evidence="6">
    <location>
        <begin position="189"/>
        <end position="254"/>
    </location>
</feature>
<dbReference type="GO" id="GO:0043565">
    <property type="term" value="F:sequence-specific DNA binding"/>
    <property type="evidence" value="ECO:0007669"/>
    <property type="project" value="InterPro"/>
</dbReference>
<accession>A0A444ZKB7</accession>
<evidence type="ECO:0000256" key="5">
    <source>
        <dbReference type="ARBA" id="ARBA00023242"/>
    </source>
</evidence>
<dbReference type="InterPro" id="IPR036576">
    <property type="entry name" value="WRKY_dom_sf"/>
</dbReference>
<dbReference type="SUPFAM" id="SSF118290">
    <property type="entry name" value="WRKY DNA-binding domain"/>
    <property type="match status" value="1"/>
</dbReference>
<keyword evidence="5" id="KW-0539">Nucleus</keyword>
<dbReference type="Gene3D" id="2.20.25.80">
    <property type="entry name" value="WRKY domain"/>
    <property type="match status" value="1"/>
</dbReference>
<gene>
    <name evidence="7" type="ORF">Ahy_B04g071251</name>
</gene>
<dbReference type="Pfam" id="PF03106">
    <property type="entry name" value="WRKY"/>
    <property type="match status" value="1"/>
</dbReference>
<evidence type="ECO:0000256" key="3">
    <source>
        <dbReference type="ARBA" id="ARBA00023125"/>
    </source>
</evidence>
<evidence type="ECO:0000256" key="4">
    <source>
        <dbReference type="ARBA" id="ARBA00023163"/>
    </source>
</evidence>
<dbReference type="PANTHER" id="PTHR31221:SF289">
    <property type="entry name" value="WRKY TRANSCRIPTION FACTOR 68"/>
    <property type="match status" value="1"/>
</dbReference>
<dbReference type="InterPro" id="IPR003657">
    <property type="entry name" value="WRKY_dom"/>
</dbReference>
<dbReference type="PANTHER" id="PTHR31221">
    <property type="entry name" value="WRKY TRANSCRIPTION FACTOR PROTEIN 1-RELATED"/>
    <property type="match status" value="1"/>
</dbReference>
<dbReference type="SMART" id="SM00774">
    <property type="entry name" value="WRKY"/>
    <property type="match status" value="1"/>
</dbReference>
<evidence type="ECO:0000256" key="1">
    <source>
        <dbReference type="ARBA" id="ARBA00004123"/>
    </source>
</evidence>
<keyword evidence="8" id="KW-1185">Reference proteome</keyword>
<dbReference type="InterPro" id="IPR044810">
    <property type="entry name" value="WRKY_plant"/>
</dbReference>
<dbReference type="EMBL" id="SDMP01000014">
    <property type="protein sequence ID" value="RYR14616.1"/>
    <property type="molecule type" value="Genomic_DNA"/>
</dbReference>
<dbReference type="PROSITE" id="PS50811">
    <property type="entry name" value="WRKY"/>
    <property type="match status" value="1"/>
</dbReference>
<protein>
    <recommendedName>
        <fullName evidence="6">WRKY domain-containing protein</fullName>
    </recommendedName>
</protein>
<organism evidence="7 8">
    <name type="scientific">Arachis hypogaea</name>
    <name type="common">Peanut</name>
    <dbReference type="NCBI Taxonomy" id="3818"/>
    <lineage>
        <taxon>Eukaryota</taxon>
        <taxon>Viridiplantae</taxon>
        <taxon>Streptophyta</taxon>
        <taxon>Embryophyta</taxon>
        <taxon>Tracheophyta</taxon>
        <taxon>Spermatophyta</taxon>
        <taxon>Magnoliopsida</taxon>
        <taxon>eudicotyledons</taxon>
        <taxon>Gunneridae</taxon>
        <taxon>Pentapetalae</taxon>
        <taxon>rosids</taxon>
        <taxon>fabids</taxon>
        <taxon>Fabales</taxon>
        <taxon>Fabaceae</taxon>
        <taxon>Papilionoideae</taxon>
        <taxon>50 kb inversion clade</taxon>
        <taxon>dalbergioids sensu lato</taxon>
        <taxon>Dalbergieae</taxon>
        <taxon>Pterocarpus clade</taxon>
        <taxon>Arachis</taxon>
    </lineage>
</organism>
<comment type="caution">
    <text evidence="7">The sequence shown here is derived from an EMBL/GenBank/DDBJ whole genome shotgun (WGS) entry which is preliminary data.</text>
</comment>
<keyword evidence="4" id="KW-0804">Transcription</keyword>
<proteinExistence type="predicted"/>
<evidence type="ECO:0000256" key="2">
    <source>
        <dbReference type="ARBA" id="ARBA00023015"/>
    </source>
</evidence>
<evidence type="ECO:0000259" key="6">
    <source>
        <dbReference type="PROSITE" id="PS50811"/>
    </source>
</evidence>
<dbReference type="STRING" id="3818.A0A444ZKB7"/>
<dbReference type="GO" id="GO:0005634">
    <property type="term" value="C:nucleus"/>
    <property type="evidence" value="ECO:0007669"/>
    <property type="project" value="UniProtKB-SubCell"/>
</dbReference>
<reference evidence="7 8" key="1">
    <citation type="submission" date="2019-01" db="EMBL/GenBank/DDBJ databases">
        <title>Sequencing of cultivated peanut Arachis hypogaea provides insights into genome evolution and oil improvement.</title>
        <authorList>
            <person name="Chen X."/>
        </authorList>
    </citation>
    <scope>NUCLEOTIDE SEQUENCE [LARGE SCALE GENOMIC DNA]</scope>
    <source>
        <strain evidence="8">cv. Fuhuasheng</strain>
        <tissue evidence="7">Leaves</tissue>
    </source>
</reference>
<comment type="subcellular location">
    <subcellularLocation>
        <location evidence="1">Nucleus</location>
    </subcellularLocation>
</comment>
<dbReference type="GO" id="GO:0003700">
    <property type="term" value="F:DNA-binding transcription factor activity"/>
    <property type="evidence" value="ECO:0007669"/>
    <property type="project" value="InterPro"/>
</dbReference>
<name>A0A444ZKB7_ARAHY</name>
<dbReference type="Proteomes" id="UP000289738">
    <property type="component" value="Chromosome B04"/>
</dbReference>